<sequence>MTTKNLSKHLTEMWTSVVTTNVGHGKAQSSEKMGAAPLVGKGETTLRHEFRYRYILDLTFRAVCSRATHVTTQTALIQIIFGRGAIPKTYRMPRTSAVSQARRRPNAFEGTHTLKRIQFSEMVEERVEFVSGNQTKNTGIGHAN</sequence>
<gene>
    <name evidence="1" type="ORF">U0C82_03945</name>
</gene>
<name>A0ABU5HYV7_9HYPH</name>
<keyword evidence="2" id="KW-1185">Reference proteome</keyword>
<dbReference type="RefSeq" id="WP_322185751.1">
    <property type="nucleotide sequence ID" value="NZ_JAXLPB010000001.1"/>
</dbReference>
<protein>
    <submittedName>
        <fullName evidence="1">Uncharacterized protein</fullName>
    </submittedName>
</protein>
<dbReference type="EMBL" id="JAXLPB010000001">
    <property type="protein sequence ID" value="MDY8108302.1"/>
    <property type="molecule type" value="Genomic_DNA"/>
</dbReference>
<accession>A0ABU5HYV7</accession>
<dbReference type="Proteomes" id="UP001294412">
    <property type="component" value="Unassembled WGS sequence"/>
</dbReference>
<proteinExistence type="predicted"/>
<organism evidence="1 2">
    <name type="scientific">Fulvimarina uroteuthidis</name>
    <dbReference type="NCBI Taxonomy" id="3098149"/>
    <lineage>
        <taxon>Bacteria</taxon>
        <taxon>Pseudomonadati</taxon>
        <taxon>Pseudomonadota</taxon>
        <taxon>Alphaproteobacteria</taxon>
        <taxon>Hyphomicrobiales</taxon>
        <taxon>Aurantimonadaceae</taxon>
        <taxon>Fulvimarina</taxon>
    </lineage>
</organism>
<reference evidence="1 2" key="1">
    <citation type="submission" date="2023-12" db="EMBL/GenBank/DDBJ databases">
        <title>Description of Novel Strain Fulvimarina sp. 2208YS6-2-32 isolated from Uroteuthis (Photololigo) edulis.</title>
        <authorList>
            <person name="Park J.-S."/>
        </authorList>
    </citation>
    <scope>NUCLEOTIDE SEQUENCE [LARGE SCALE GENOMIC DNA]</scope>
    <source>
        <strain evidence="1 2">2208YS6-2-32</strain>
    </source>
</reference>
<evidence type="ECO:0000313" key="2">
    <source>
        <dbReference type="Proteomes" id="UP001294412"/>
    </source>
</evidence>
<comment type="caution">
    <text evidence="1">The sequence shown here is derived from an EMBL/GenBank/DDBJ whole genome shotgun (WGS) entry which is preliminary data.</text>
</comment>
<evidence type="ECO:0000313" key="1">
    <source>
        <dbReference type="EMBL" id="MDY8108302.1"/>
    </source>
</evidence>